<protein>
    <submittedName>
        <fullName evidence="2">Uncharacterized protein</fullName>
    </submittedName>
</protein>
<organism evidence="2 3">
    <name type="scientific">Prauserella cavernicola</name>
    <dbReference type="NCBI Taxonomy" id="2800127"/>
    <lineage>
        <taxon>Bacteria</taxon>
        <taxon>Bacillati</taxon>
        <taxon>Actinomycetota</taxon>
        <taxon>Actinomycetes</taxon>
        <taxon>Pseudonocardiales</taxon>
        <taxon>Pseudonocardiaceae</taxon>
        <taxon>Prauserella</taxon>
    </lineage>
</organism>
<reference evidence="2" key="1">
    <citation type="submission" date="2020-12" db="EMBL/GenBank/DDBJ databases">
        <title>Prauserella sp. ASG 168, a novel actinomycete isolated from cave rock.</title>
        <authorList>
            <person name="Suriyachadkun C."/>
        </authorList>
    </citation>
    <scope>NUCLEOTIDE SEQUENCE</scope>
    <source>
        <strain evidence="2">ASG 168</strain>
    </source>
</reference>
<feature type="region of interest" description="Disordered" evidence="1">
    <location>
        <begin position="1"/>
        <end position="64"/>
    </location>
</feature>
<evidence type="ECO:0000313" key="3">
    <source>
        <dbReference type="Proteomes" id="UP000635245"/>
    </source>
</evidence>
<gene>
    <name evidence="2" type="ORF">JHE00_21525</name>
</gene>
<evidence type="ECO:0000256" key="1">
    <source>
        <dbReference type="SAM" id="MobiDB-lite"/>
    </source>
</evidence>
<proteinExistence type="predicted"/>
<dbReference type="Proteomes" id="UP000635245">
    <property type="component" value="Unassembled WGS sequence"/>
</dbReference>
<accession>A0A934V5W1</accession>
<dbReference type="RefSeq" id="WP_200320913.1">
    <property type="nucleotide sequence ID" value="NZ_JAENJH010000005.1"/>
</dbReference>
<comment type="caution">
    <text evidence="2">The sequence shown here is derived from an EMBL/GenBank/DDBJ whole genome shotgun (WGS) entry which is preliminary data.</text>
</comment>
<feature type="compositionally biased region" description="Basic and acidic residues" evidence="1">
    <location>
        <begin position="54"/>
        <end position="64"/>
    </location>
</feature>
<sequence>MTGEPGTTWRAPEFAGQTLHPRRSARREPHNGVWSKPGDVRAQHGFNAIDELPLTDHRDFEPNR</sequence>
<keyword evidence="3" id="KW-1185">Reference proteome</keyword>
<dbReference type="EMBL" id="JAENJH010000005">
    <property type="protein sequence ID" value="MBK1786912.1"/>
    <property type="molecule type" value="Genomic_DNA"/>
</dbReference>
<name>A0A934V5W1_9PSEU</name>
<dbReference type="AlphaFoldDB" id="A0A934V5W1"/>
<evidence type="ECO:0000313" key="2">
    <source>
        <dbReference type="EMBL" id="MBK1786912.1"/>
    </source>
</evidence>